<evidence type="ECO:0000256" key="8">
    <source>
        <dbReference type="SAM" id="Coils"/>
    </source>
</evidence>
<evidence type="ECO:0000256" key="7">
    <source>
        <dbReference type="ARBA" id="ARBA00023012"/>
    </source>
</evidence>
<evidence type="ECO:0000313" key="12">
    <source>
        <dbReference type="EMBL" id="PGH54332.1"/>
    </source>
</evidence>
<dbReference type="Gene3D" id="1.10.287.130">
    <property type="match status" value="1"/>
</dbReference>
<keyword evidence="9" id="KW-0812">Transmembrane</keyword>
<dbReference type="PROSITE" id="PS50109">
    <property type="entry name" value="HIS_KIN"/>
    <property type="match status" value="1"/>
</dbReference>
<keyword evidence="6 12" id="KW-0418">Kinase</keyword>
<feature type="domain" description="Histidine kinase" evidence="10">
    <location>
        <begin position="433"/>
        <end position="661"/>
    </location>
</feature>
<feature type="transmembrane region" description="Helical" evidence="9">
    <location>
        <begin position="327"/>
        <end position="346"/>
    </location>
</feature>
<evidence type="ECO:0000256" key="6">
    <source>
        <dbReference type="ARBA" id="ARBA00022777"/>
    </source>
</evidence>
<protein>
    <recommendedName>
        <fullName evidence="3">histidine kinase</fullName>
        <ecNumber evidence="3">2.7.13.3</ecNumber>
    </recommendedName>
</protein>
<dbReference type="SMART" id="SM00387">
    <property type="entry name" value="HATPase_c"/>
    <property type="match status" value="1"/>
</dbReference>
<evidence type="ECO:0000313" key="13">
    <source>
        <dbReference type="Proteomes" id="UP000225379"/>
    </source>
</evidence>
<feature type="domain" description="HAMP" evidence="11">
    <location>
        <begin position="348"/>
        <end position="401"/>
    </location>
</feature>
<sequence length="704" mass="75197">MVVAGRMRESSGTARAGVGVKRNGILSRSGRRTRFRDMTVSARVGAGFGIALGLVVLLALVGLGWFYAVSRDIGAFSGRADLSQVAADADVSLRDMEVAVRDHLTYGDDQSLLDASWRHDTLRDRLDALSKTVVETADRQGIDKARAALEDYWAAVQKLIALRSDRNGQMTGVLEPLVAETRRKLDQLKNAGGVDSTALASDAAIATLLMQEHLTRYVDRRDPQDAEAMRTQLAAARDRLAEMNRYLWVPGTKQSIDEVTALLAKAGGVLSAIEGSVVEEDNLRAEAMAANAAGIAANLGEIRRRAEAGTQALRVSLTDGLSGYTSVALWIGGLVLLAGLVALWLVQRSVAGPVRTMATAVTALAAGRTDLTLPALTGQDEIAAMARAVEALRGTAEDTERERREAEVEHTRLLREKAMADAASRAKSDFLVNMGHELHGPLTEIVNASQALMTDLHRLGVDELATDVEHIQWTGEQLTGLVDAILDYAKVEAGAMDVCLQDFDVNRLLTEARERSMPAADLYGNALELSAPAALGQMHSDFTKVRQTLLNLLDNACKFTQDGTVSLSAERMERDGARWYRFTVADTGRGFATAQTGRLFQPFVQGAGNGAVATRGQGKPRGAGLGLTLVGHYTAMLGGDIEVASEPGQGTRIAIALPAVYEPPAEERPLQVEAVGNAKPLLRVAALKPAGHLATTTSMTQIGP</sequence>
<comment type="caution">
    <text evidence="12">The sequence shown here is derived from an EMBL/GenBank/DDBJ whole genome shotgun (WGS) entry which is preliminary data.</text>
</comment>
<dbReference type="GO" id="GO:0016020">
    <property type="term" value="C:membrane"/>
    <property type="evidence" value="ECO:0007669"/>
    <property type="project" value="UniProtKB-SubCell"/>
</dbReference>
<dbReference type="SUPFAM" id="SSF158472">
    <property type="entry name" value="HAMP domain-like"/>
    <property type="match status" value="1"/>
</dbReference>
<dbReference type="InterPro" id="IPR003661">
    <property type="entry name" value="HisK_dim/P_dom"/>
</dbReference>
<evidence type="ECO:0000259" key="10">
    <source>
        <dbReference type="PROSITE" id="PS50109"/>
    </source>
</evidence>
<dbReference type="Pfam" id="PF02518">
    <property type="entry name" value="HATPase_c"/>
    <property type="match status" value="1"/>
</dbReference>
<dbReference type="Pfam" id="PF00512">
    <property type="entry name" value="HisKA"/>
    <property type="match status" value="1"/>
</dbReference>
<dbReference type="InterPro" id="IPR004358">
    <property type="entry name" value="Sig_transdc_His_kin-like_C"/>
</dbReference>
<proteinExistence type="predicted"/>
<keyword evidence="9" id="KW-0472">Membrane</keyword>
<keyword evidence="7" id="KW-0902">Two-component regulatory system</keyword>
<keyword evidence="4" id="KW-0597">Phosphoprotein</keyword>
<dbReference type="OrthoDB" id="144293at2"/>
<dbReference type="EC" id="2.7.13.3" evidence="3"/>
<evidence type="ECO:0000256" key="3">
    <source>
        <dbReference type="ARBA" id="ARBA00012438"/>
    </source>
</evidence>
<comment type="subcellular location">
    <subcellularLocation>
        <location evidence="2">Membrane</location>
    </subcellularLocation>
</comment>
<evidence type="ECO:0000256" key="2">
    <source>
        <dbReference type="ARBA" id="ARBA00004370"/>
    </source>
</evidence>
<dbReference type="InterPro" id="IPR003660">
    <property type="entry name" value="HAMP_dom"/>
</dbReference>
<evidence type="ECO:0000256" key="1">
    <source>
        <dbReference type="ARBA" id="ARBA00000085"/>
    </source>
</evidence>
<dbReference type="PANTHER" id="PTHR43711">
    <property type="entry name" value="TWO-COMPONENT HISTIDINE KINASE"/>
    <property type="match status" value="1"/>
</dbReference>
<dbReference type="SMART" id="SM01358">
    <property type="entry name" value="HBM"/>
    <property type="match status" value="1"/>
</dbReference>
<dbReference type="SMART" id="SM00388">
    <property type="entry name" value="HisKA"/>
    <property type="match status" value="1"/>
</dbReference>
<evidence type="ECO:0000256" key="9">
    <source>
        <dbReference type="SAM" id="Phobius"/>
    </source>
</evidence>
<dbReference type="InterPro" id="IPR050736">
    <property type="entry name" value="Sensor_HK_Regulatory"/>
</dbReference>
<dbReference type="CDD" id="cd00082">
    <property type="entry name" value="HisKA"/>
    <property type="match status" value="1"/>
</dbReference>
<dbReference type="InterPro" id="IPR036097">
    <property type="entry name" value="HisK_dim/P_sf"/>
</dbReference>
<dbReference type="InterPro" id="IPR005467">
    <property type="entry name" value="His_kinase_dom"/>
</dbReference>
<dbReference type="EMBL" id="PDKW01000043">
    <property type="protein sequence ID" value="PGH54332.1"/>
    <property type="molecule type" value="Genomic_DNA"/>
</dbReference>
<dbReference type="PANTHER" id="PTHR43711:SF26">
    <property type="entry name" value="SENSOR HISTIDINE KINASE RCSC"/>
    <property type="match status" value="1"/>
</dbReference>
<keyword evidence="5" id="KW-0808">Transferase</keyword>
<evidence type="ECO:0000256" key="5">
    <source>
        <dbReference type="ARBA" id="ARBA00022679"/>
    </source>
</evidence>
<evidence type="ECO:0000259" key="11">
    <source>
        <dbReference type="PROSITE" id="PS50885"/>
    </source>
</evidence>
<dbReference type="PRINTS" id="PR00344">
    <property type="entry name" value="BCTRLSENSOR"/>
</dbReference>
<dbReference type="SMART" id="SM00304">
    <property type="entry name" value="HAMP"/>
    <property type="match status" value="1"/>
</dbReference>
<dbReference type="InterPro" id="IPR003594">
    <property type="entry name" value="HATPase_dom"/>
</dbReference>
<dbReference type="Pfam" id="PF00672">
    <property type="entry name" value="HAMP"/>
    <property type="match status" value="1"/>
</dbReference>
<feature type="transmembrane region" description="Helical" evidence="9">
    <location>
        <begin position="44"/>
        <end position="67"/>
    </location>
</feature>
<dbReference type="Proteomes" id="UP000225379">
    <property type="component" value="Unassembled WGS sequence"/>
</dbReference>
<keyword evidence="13" id="KW-1185">Reference proteome</keyword>
<reference evidence="13" key="1">
    <citation type="submission" date="2017-10" db="EMBL/GenBank/DDBJ databases">
        <authorList>
            <person name="Kravchenko I.K."/>
            <person name="Grouzdev D.S."/>
        </authorList>
    </citation>
    <scope>NUCLEOTIDE SEQUENCE [LARGE SCALE GENOMIC DNA]</scope>
    <source>
        <strain evidence="13">B2</strain>
    </source>
</reference>
<gene>
    <name evidence="12" type="ORF">CRT60_31525</name>
</gene>
<dbReference type="InterPro" id="IPR036890">
    <property type="entry name" value="HATPase_C_sf"/>
</dbReference>
<dbReference type="SUPFAM" id="SSF55874">
    <property type="entry name" value="ATPase domain of HSP90 chaperone/DNA topoisomerase II/histidine kinase"/>
    <property type="match status" value="1"/>
</dbReference>
<evidence type="ECO:0000256" key="4">
    <source>
        <dbReference type="ARBA" id="ARBA00022553"/>
    </source>
</evidence>
<dbReference type="PROSITE" id="PS50885">
    <property type="entry name" value="HAMP"/>
    <property type="match status" value="1"/>
</dbReference>
<organism evidence="12 13">
    <name type="scientific">Azospirillum palustre</name>
    <dbReference type="NCBI Taxonomy" id="2044885"/>
    <lineage>
        <taxon>Bacteria</taxon>
        <taxon>Pseudomonadati</taxon>
        <taxon>Pseudomonadota</taxon>
        <taxon>Alphaproteobacteria</taxon>
        <taxon>Rhodospirillales</taxon>
        <taxon>Azospirillaceae</taxon>
        <taxon>Azospirillum</taxon>
    </lineage>
</organism>
<dbReference type="InterPro" id="IPR032255">
    <property type="entry name" value="HBM"/>
</dbReference>
<dbReference type="SUPFAM" id="SSF47384">
    <property type="entry name" value="Homodimeric domain of signal transducing histidine kinase"/>
    <property type="match status" value="1"/>
</dbReference>
<keyword evidence="8" id="KW-0175">Coiled coil</keyword>
<dbReference type="Gene3D" id="3.30.565.10">
    <property type="entry name" value="Histidine kinase-like ATPase, C-terminal domain"/>
    <property type="match status" value="1"/>
</dbReference>
<keyword evidence="9" id="KW-1133">Transmembrane helix</keyword>
<feature type="coiled-coil region" evidence="8">
    <location>
        <begin position="382"/>
        <end position="416"/>
    </location>
</feature>
<dbReference type="GO" id="GO:0000155">
    <property type="term" value="F:phosphorelay sensor kinase activity"/>
    <property type="evidence" value="ECO:0007669"/>
    <property type="project" value="InterPro"/>
</dbReference>
<dbReference type="AlphaFoldDB" id="A0A2B8BAE8"/>
<name>A0A2B8BAE8_9PROT</name>
<accession>A0A2B8BAE8</accession>
<comment type="catalytic activity">
    <reaction evidence="1">
        <text>ATP + protein L-histidine = ADP + protein N-phospho-L-histidine.</text>
        <dbReference type="EC" id="2.7.13.3"/>
    </reaction>
</comment>
<dbReference type="Gene3D" id="6.10.340.10">
    <property type="match status" value="1"/>
</dbReference>